<name>J3MH84_ORYBR</name>
<keyword evidence="3" id="KW-1185">Reference proteome</keyword>
<accession>J3MH84</accession>
<dbReference type="Proteomes" id="UP000006038">
    <property type="component" value="Chromosome 6"/>
</dbReference>
<organism evidence="2">
    <name type="scientific">Oryza brachyantha</name>
    <name type="common">malo sina</name>
    <dbReference type="NCBI Taxonomy" id="4533"/>
    <lineage>
        <taxon>Eukaryota</taxon>
        <taxon>Viridiplantae</taxon>
        <taxon>Streptophyta</taxon>
        <taxon>Embryophyta</taxon>
        <taxon>Tracheophyta</taxon>
        <taxon>Spermatophyta</taxon>
        <taxon>Magnoliopsida</taxon>
        <taxon>Liliopsida</taxon>
        <taxon>Poales</taxon>
        <taxon>Poaceae</taxon>
        <taxon>BOP clade</taxon>
        <taxon>Oryzoideae</taxon>
        <taxon>Oryzeae</taxon>
        <taxon>Oryzinae</taxon>
        <taxon>Oryza</taxon>
    </lineage>
</organism>
<evidence type="ECO:0000256" key="1">
    <source>
        <dbReference type="SAM" id="Phobius"/>
    </source>
</evidence>
<keyword evidence="1" id="KW-0812">Transmembrane</keyword>
<keyword evidence="1" id="KW-0472">Membrane</keyword>
<feature type="transmembrane region" description="Helical" evidence="1">
    <location>
        <begin position="33"/>
        <end position="51"/>
    </location>
</feature>
<reference evidence="2" key="2">
    <citation type="submission" date="2013-04" db="UniProtKB">
        <authorList>
            <consortium name="EnsemblPlants"/>
        </authorList>
    </citation>
    <scope>IDENTIFICATION</scope>
</reference>
<keyword evidence="1" id="KW-1133">Transmembrane helix</keyword>
<dbReference type="HOGENOM" id="CLU_2982280_0_0_1"/>
<evidence type="ECO:0000313" key="2">
    <source>
        <dbReference type="EnsemblPlants" id="OB06G33780.1"/>
    </source>
</evidence>
<reference evidence="2" key="1">
    <citation type="journal article" date="2013" name="Nat. Commun.">
        <title>Whole-genome sequencing of Oryza brachyantha reveals mechanisms underlying Oryza genome evolution.</title>
        <authorList>
            <person name="Chen J."/>
            <person name="Huang Q."/>
            <person name="Gao D."/>
            <person name="Wang J."/>
            <person name="Lang Y."/>
            <person name="Liu T."/>
            <person name="Li B."/>
            <person name="Bai Z."/>
            <person name="Luis Goicoechea J."/>
            <person name="Liang C."/>
            <person name="Chen C."/>
            <person name="Zhang W."/>
            <person name="Sun S."/>
            <person name="Liao Y."/>
            <person name="Zhang X."/>
            <person name="Yang L."/>
            <person name="Song C."/>
            <person name="Wang M."/>
            <person name="Shi J."/>
            <person name="Liu G."/>
            <person name="Liu J."/>
            <person name="Zhou H."/>
            <person name="Zhou W."/>
            <person name="Yu Q."/>
            <person name="An N."/>
            <person name="Chen Y."/>
            <person name="Cai Q."/>
            <person name="Wang B."/>
            <person name="Liu B."/>
            <person name="Min J."/>
            <person name="Huang Y."/>
            <person name="Wu H."/>
            <person name="Li Z."/>
            <person name="Zhang Y."/>
            <person name="Yin Y."/>
            <person name="Song W."/>
            <person name="Jiang J."/>
            <person name="Jackson S.A."/>
            <person name="Wing R.A."/>
            <person name="Wang J."/>
            <person name="Chen M."/>
        </authorList>
    </citation>
    <scope>NUCLEOTIDE SEQUENCE [LARGE SCALE GENOMIC DNA]</scope>
    <source>
        <strain evidence="2">cv. IRGC 101232</strain>
    </source>
</reference>
<evidence type="ECO:0000313" key="3">
    <source>
        <dbReference type="Proteomes" id="UP000006038"/>
    </source>
</evidence>
<dbReference type="EnsemblPlants" id="OB06G33780.1">
    <property type="protein sequence ID" value="OB06G33780.1"/>
    <property type="gene ID" value="OB06G33780"/>
</dbReference>
<protein>
    <submittedName>
        <fullName evidence="2">Uncharacterized protein</fullName>
    </submittedName>
</protein>
<dbReference type="Gramene" id="OB06G33780.1">
    <property type="protein sequence ID" value="OB06G33780.1"/>
    <property type="gene ID" value="OB06G33780"/>
</dbReference>
<dbReference type="AlphaFoldDB" id="J3MH84"/>
<sequence>MCYCGLSFYKLQLLFFSRFQASFLNFVIIQHGWLLHCTVTLFFIYCCIVLTQGHHTWL</sequence>
<proteinExistence type="predicted"/>